<dbReference type="AlphaFoldDB" id="A0A5N5U655"/>
<proteinExistence type="predicted"/>
<gene>
    <name evidence="2" type="ORF">DM867_08595</name>
    <name evidence="3" type="ORF">DMP03_10250</name>
    <name evidence="4" type="ORF">DP108_07010</name>
</gene>
<accession>A0A5N5UL94</accession>
<accession>A0A5N5U9D0</accession>
<comment type="caution">
    <text evidence="2">The sequence shown here is derived from an EMBL/GenBank/DDBJ whole genome shotgun (WGS) entry which is preliminary data.</text>
</comment>
<dbReference type="Pfam" id="PF12850">
    <property type="entry name" value="Metallophos_2"/>
    <property type="match status" value="1"/>
</dbReference>
<dbReference type="Proteomes" id="UP000326865">
    <property type="component" value="Unassembled WGS sequence"/>
</dbReference>
<sequence>MQRFLFVTDLLALGHTHVRGAESVDGSLVVNSGSVGQPRDGDPGAAYAVVDMDDLSADLRRVEYDIDAVRERVRAAGLPDETWERLEDGR</sequence>
<keyword evidence="7" id="KW-1185">Reference proteome</keyword>
<dbReference type="EMBL" id="QJOW01000004">
    <property type="protein sequence ID" value="KAB7514441.1"/>
    <property type="molecule type" value="Genomic_DNA"/>
</dbReference>
<evidence type="ECO:0000313" key="5">
    <source>
        <dbReference type="Proteomes" id="UP000326207"/>
    </source>
</evidence>
<dbReference type="SUPFAM" id="SSF56300">
    <property type="entry name" value="Metallo-dependent phosphatases"/>
    <property type="match status" value="1"/>
</dbReference>
<accession>A0A5N5U655</accession>
<evidence type="ECO:0000313" key="4">
    <source>
        <dbReference type="EMBL" id="KAB7519030.1"/>
    </source>
</evidence>
<dbReference type="InterPro" id="IPR024654">
    <property type="entry name" value="Calcineurin-like_PHP_lpxH"/>
</dbReference>
<dbReference type="EMBL" id="QKKZ01000003">
    <property type="protein sequence ID" value="KAB7514045.1"/>
    <property type="molecule type" value="Genomic_DNA"/>
</dbReference>
<dbReference type="Proteomes" id="UP000326302">
    <property type="component" value="Unassembled WGS sequence"/>
</dbReference>
<evidence type="ECO:0000259" key="1">
    <source>
        <dbReference type="Pfam" id="PF12850"/>
    </source>
</evidence>
<dbReference type="Gene3D" id="3.60.21.10">
    <property type="match status" value="1"/>
</dbReference>
<dbReference type="Proteomes" id="UP000326207">
    <property type="component" value="Unassembled WGS sequence"/>
</dbReference>
<name>A0A5N5U655_9EURY</name>
<dbReference type="InterPro" id="IPR029052">
    <property type="entry name" value="Metallo-depent_PP-like"/>
</dbReference>
<dbReference type="EMBL" id="QMDY01000003">
    <property type="protein sequence ID" value="KAB7519030.1"/>
    <property type="molecule type" value="Genomic_DNA"/>
</dbReference>
<reference evidence="5 6" key="1">
    <citation type="submission" date="2019-10" db="EMBL/GenBank/DDBJ databases">
        <title>Unraveling microbial dark matter from salterns through culturing: the case of the genus Halosegnis.</title>
        <authorList>
            <person name="Duran-Viseras A."/>
            <person name="Andrei A.-S."/>
            <person name="Vera-Gargallo B."/>
            <person name="Ghai R."/>
            <person name="Sanchez-Porro C."/>
            <person name="Ventosa A."/>
        </authorList>
    </citation>
    <scope>NUCLEOTIDE SEQUENCE [LARGE SCALE GENOMIC DNA]</scope>
    <source>
        <strain evidence="3 6">F17-44</strain>
        <strain evidence="2 7">F18-79</strain>
        <strain evidence="4 5">F19-13</strain>
    </source>
</reference>
<dbReference type="RefSeq" id="WP_152120769.1">
    <property type="nucleotide sequence ID" value="NZ_QMDY01000003.1"/>
</dbReference>
<evidence type="ECO:0000313" key="6">
    <source>
        <dbReference type="Proteomes" id="UP000326302"/>
    </source>
</evidence>
<feature type="domain" description="Calcineurin-like phosphoesterase" evidence="1">
    <location>
        <begin position="9"/>
        <end position="54"/>
    </location>
</feature>
<organism evidence="2 7">
    <name type="scientific">Halosegnis rubeus</name>
    <dbReference type="NCBI Taxonomy" id="2212850"/>
    <lineage>
        <taxon>Archaea</taxon>
        <taxon>Methanobacteriati</taxon>
        <taxon>Methanobacteriota</taxon>
        <taxon>Stenosarchaea group</taxon>
        <taxon>Halobacteria</taxon>
        <taxon>Halobacteriales</taxon>
        <taxon>Natronomonadaceae</taxon>
        <taxon>Halosegnis</taxon>
    </lineage>
</organism>
<evidence type="ECO:0000313" key="2">
    <source>
        <dbReference type="EMBL" id="KAB7514045.1"/>
    </source>
</evidence>
<evidence type="ECO:0000313" key="7">
    <source>
        <dbReference type="Proteomes" id="UP000326865"/>
    </source>
</evidence>
<dbReference type="OrthoDB" id="9937at2157"/>
<protein>
    <recommendedName>
        <fullName evidence="1">Calcineurin-like phosphoesterase domain-containing protein</fullName>
    </recommendedName>
</protein>
<evidence type="ECO:0000313" key="3">
    <source>
        <dbReference type="EMBL" id="KAB7514441.1"/>
    </source>
</evidence>